<dbReference type="Proteomes" id="UP000355283">
    <property type="component" value="Unassembled WGS sequence"/>
</dbReference>
<reference evidence="2 3" key="1">
    <citation type="submission" date="2019-01" db="EMBL/GenBank/DDBJ databases">
        <title>Nuclear Genome Assembly of the Microalgal Biofuel strain Nannochloropsis salina CCMP1776.</title>
        <authorList>
            <person name="Hovde B."/>
        </authorList>
    </citation>
    <scope>NUCLEOTIDE SEQUENCE [LARGE SCALE GENOMIC DNA]</scope>
    <source>
        <strain evidence="2 3">CCMP1776</strain>
    </source>
</reference>
<evidence type="ECO:0000313" key="3">
    <source>
        <dbReference type="Proteomes" id="UP000355283"/>
    </source>
</evidence>
<dbReference type="OrthoDB" id="10440175at2759"/>
<feature type="coiled-coil region" evidence="1">
    <location>
        <begin position="228"/>
        <end position="255"/>
    </location>
</feature>
<proteinExistence type="predicted"/>
<sequence length="457" mass="51109">MDKRKEVSNIVPQLERRVAAMTQAVQEAQNQNGDVLVGLAALRTRMKENETAAERGLQQTQSLEAHQADMELTLSVLQQEHARVVERADEEAQAGASFERNTVERKTVAVLPEGMREPEASSNEGGTAPMTRVEGAGHMTPPASQEAHRRMDREAELLDALSHKAGREEVDELRRRLEEVAFARDLASASAVASIKVEVSERGGTRRHLCMNVCGLNLMETHAWDMEREKEREELLLLKREVARLTHDLHTLTKEKMEGKKLGKEKATEKRSRQKDEEYVKLPLDAPLRLAGRWLWKSGARRMVTRRGGWVLWEKQATNPSFPLSLKAKVGSFEAQPFLWKPRESGVGVPLGGLYHLVVGLFTSQRVPLLQVYLNESLLFTISAPSQSIPPPLPVEVSLTPYGDVVPSLSLCQYVSLPPGGVLSVKVDVEEEEFCEEAGREVARERPMQGFLQLVKL</sequence>
<dbReference type="EMBL" id="SDOX01000014">
    <property type="protein sequence ID" value="TFJ85400.1"/>
    <property type="molecule type" value="Genomic_DNA"/>
</dbReference>
<comment type="caution">
    <text evidence="2">The sequence shown here is derived from an EMBL/GenBank/DDBJ whole genome shotgun (WGS) entry which is preliminary data.</text>
</comment>
<evidence type="ECO:0000313" key="2">
    <source>
        <dbReference type="EMBL" id="TFJ85400.1"/>
    </source>
</evidence>
<keyword evidence="1" id="KW-0175">Coiled coil</keyword>
<keyword evidence="3" id="KW-1185">Reference proteome</keyword>
<protein>
    <submittedName>
        <fullName evidence="2">Uncharacterized protein</fullName>
    </submittedName>
</protein>
<evidence type="ECO:0000256" key="1">
    <source>
        <dbReference type="SAM" id="Coils"/>
    </source>
</evidence>
<name>A0A4D9D1V6_9STRA</name>
<organism evidence="2 3">
    <name type="scientific">Nannochloropsis salina CCMP1776</name>
    <dbReference type="NCBI Taxonomy" id="1027361"/>
    <lineage>
        <taxon>Eukaryota</taxon>
        <taxon>Sar</taxon>
        <taxon>Stramenopiles</taxon>
        <taxon>Ochrophyta</taxon>
        <taxon>Eustigmatophyceae</taxon>
        <taxon>Eustigmatales</taxon>
        <taxon>Monodopsidaceae</taxon>
        <taxon>Microchloropsis</taxon>
        <taxon>Microchloropsis salina</taxon>
    </lineage>
</organism>
<dbReference type="AlphaFoldDB" id="A0A4D9D1V6"/>
<gene>
    <name evidence="2" type="ORF">NSK_003359</name>
</gene>
<accession>A0A4D9D1V6</accession>